<dbReference type="PANTHER" id="PTHR45786">
    <property type="entry name" value="DNA BINDING PROTEIN-LIKE"/>
    <property type="match status" value="1"/>
</dbReference>
<reference evidence="2 3" key="1">
    <citation type="journal article" date="2018" name="Front. Plant Sci.">
        <title>Red Clover (Trifolium pratense) and Zigzag Clover (T. medium) - A Picture of Genomic Similarities and Differences.</title>
        <authorList>
            <person name="Dluhosova J."/>
            <person name="Istvanek J."/>
            <person name="Nedelnik J."/>
            <person name="Repkova J."/>
        </authorList>
    </citation>
    <scope>NUCLEOTIDE SEQUENCE [LARGE SCALE GENOMIC DNA]</scope>
    <source>
        <strain evidence="3">cv. 10/8</strain>
        <tissue evidence="2">Leaf</tissue>
    </source>
</reference>
<keyword evidence="2" id="KW-0347">Helicase</keyword>
<evidence type="ECO:0000256" key="1">
    <source>
        <dbReference type="SAM" id="MobiDB-lite"/>
    </source>
</evidence>
<evidence type="ECO:0000313" key="2">
    <source>
        <dbReference type="EMBL" id="MCH81077.1"/>
    </source>
</evidence>
<name>A0A392M164_9FABA</name>
<organism evidence="2 3">
    <name type="scientific">Trifolium medium</name>
    <dbReference type="NCBI Taxonomy" id="97028"/>
    <lineage>
        <taxon>Eukaryota</taxon>
        <taxon>Viridiplantae</taxon>
        <taxon>Streptophyta</taxon>
        <taxon>Embryophyta</taxon>
        <taxon>Tracheophyta</taxon>
        <taxon>Spermatophyta</taxon>
        <taxon>Magnoliopsida</taxon>
        <taxon>eudicotyledons</taxon>
        <taxon>Gunneridae</taxon>
        <taxon>Pentapetalae</taxon>
        <taxon>rosids</taxon>
        <taxon>fabids</taxon>
        <taxon>Fabales</taxon>
        <taxon>Fabaceae</taxon>
        <taxon>Papilionoideae</taxon>
        <taxon>50 kb inversion clade</taxon>
        <taxon>NPAAA clade</taxon>
        <taxon>Hologalegina</taxon>
        <taxon>IRL clade</taxon>
        <taxon>Trifolieae</taxon>
        <taxon>Trifolium</taxon>
    </lineage>
</organism>
<keyword evidence="2" id="KW-0378">Hydrolase</keyword>
<keyword evidence="2" id="KW-0067">ATP-binding</keyword>
<keyword evidence="3" id="KW-1185">Reference proteome</keyword>
<sequence length="372" mass="42292">MFPPYHILCHKAIIAKAARERRKRIINKKRNNIVIPRLSQIQAVQTPVNIINTNDEISNIQRTPLSNITNGDINNHNIPPLGIRENNMDIDPNTPEVTIHQGSASVGSCSSSIQTLFGCNNVDTNTAYPDLTPFNGLNNSINVTPISEVVDPEPSNTMLRCRNRYANIVSAVAPTRIDFEDEYVSDNEDDSYDYTDNQEDQHRPEDQYDPSIHSMIYEQAETELCHDVGDPSFSCQFCYSRMWFDERAEQDMSIDNLEFSLCCMRGKVALPFLTKPPELLLNLLNGNHRRSNHFLENFRAYNSMFSYTSLGGKVESKGNNGGGPPQFVLSGQNYHRIGSLLPQQDGTPKFAQLYIYDTKNEVHNRMKHVRYI</sequence>
<dbReference type="EMBL" id="LXQA010001852">
    <property type="protein sequence ID" value="MCH81077.1"/>
    <property type="molecule type" value="Genomic_DNA"/>
</dbReference>
<dbReference type="GO" id="GO:0004386">
    <property type="term" value="F:helicase activity"/>
    <property type="evidence" value="ECO:0007669"/>
    <property type="project" value="UniProtKB-KW"/>
</dbReference>
<feature type="compositionally biased region" description="Acidic residues" evidence="1">
    <location>
        <begin position="180"/>
        <end position="198"/>
    </location>
</feature>
<accession>A0A392M164</accession>
<dbReference type="AlphaFoldDB" id="A0A392M164"/>
<comment type="caution">
    <text evidence="2">The sequence shown here is derived from an EMBL/GenBank/DDBJ whole genome shotgun (WGS) entry which is preliminary data.</text>
</comment>
<proteinExistence type="predicted"/>
<feature type="region of interest" description="Disordered" evidence="1">
    <location>
        <begin position="180"/>
        <end position="208"/>
    </location>
</feature>
<dbReference type="Proteomes" id="UP000265520">
    <property type="component" value="Unassembled WGS sequence"/>
</dbReference>
<dbReference type="PANTHER" id="PTHR45786:SF74">
    <property type="entry name" value="ATP-DEPENDENT DNA HELICASE"/>
    <property type="match status" value="1"/>
</dbReference>
<keyword evidence="2" id="KW-0547">Nucleotide-binding</keyword>
<evidence type="ECO:0000313" key="3">
    <source>
        <dbReference type="Proteomes" id="UP000265520"/>
    </source>
</evidence>
<protein>
    <submittedName>
        <fullName evidence="2">ATP-dependent DNA helicase PIF1</fullName>
    </submittedName>
</protein>
<gene>
    <name evidence="2" type="ORF">A2U01_0001856</name>
</gene>